<accession>A0ABV6NG05</accession>
<dbReference type="InterPro" id="IPR037175">
    <property type="entry name" value="KFase_sf"/>
</dbReference>
<organism evidence="1 2">
    <name type="scientific">Halalkalibacter alkalisediminis</name>
    <dbReference type="NCBI Taxonomy" id="935616"/>
    <lineage>
        <taxon>Bacteria</taxon>
        <taxon>Bacillati</taxon>
        <taxon>Bacillota</taxon>
        <taxon>Bacilli</taxon>
        <taxon>Bacillales</taxon>
        <taxon>Bacillaceae</taxon>
        <taxon>Halalkalibacter</taxon>
    </lineage>
</organism>
<dbReference type="Gene3D" id="3.50.30.50">
    <property type="entry name" value="Putative cyclase"/>
    <property type="match status" value="1"/>
</dbReference>
<evidence type="ECO:0000313" key="2">
    <source>
        <dbReference type="Proteomes" id="UP001589833"/>
    </source>
</evidence>
<comment type="caution">
    <text evidence="1">The sequence shown here is derived from an EMBL/GenBank/DDBJ whole genome shotgun (WGS) entry which is preliminary data.</text>
</comment>
<dbReference type="PANTHER" id="PTHR31118">
    <property type="entry name" value="CYCLASE-LIKE PROTEIN 2"/>
    <property type="match status" value="1"/>
</dbReference>
<name>A0ABV6NG05_9BACI</name>
<evidence type="ECO:0000313" key="1">
    <source>
        <dbReference type="EMBL" id="MFC0559709.1"/>
    </source>
</evidence>
<dbReference type="Pfam" id="PF04199">
    <property type="entry name" value="Cyclase"/>
    <property type="match status" value="1"/>
</dbReference>
<keyword evidence="2" id="KW-1185">Reference proteome</keyword>
<dbReference type="Proteomes" id="UP001589833">
    <property type="component" value="Unassembled WGS sequence"/>
</dbReference>
<dbReference type="PANTHER" id="PTHR31118:SF32">
    <property type="entry name" value="KYNURENINE FORMAMIDASE"/>
    <property type="match status" value="1"/>
</dbReference>
<reference evidence="1 2" key="1">
    <citation type="submission" date="2024-09" db="EMBL/GenBank/DDBJ databases">
        <authorList>
            <person name="Sun Q."/>
            <person name="Mori K."/>
        </authorList>
    </citation>
    <scope>NUCLEOTIDE SEQUENCE [LARGE SCALE GENOMIC DNA]</scope>
    <source>
        <strain evidence="1 2">NCAIM B.02301</strain>
    </source>
</reference>
<proteinExistence type="predicted"/>
<dbReference type="InterPro" id="IPR007325">
    <property type="entry name" value="KFase/CYL"/>
</dbReference>
<dbReference type="EMBL" id="JBHLTR010000016">
    <property type="protein sequence ID" value="MFC0559709.1"/>
    <property type="molecule type" value="Genomic_DNA"/>
</dbReference>
<sequence>MKILDISQVLNSLTPVWPGSTPFSFRLIWTKEETGSVNVGTITMSAHTGTHIDAPYHFTDDGSRVSKLPLHSYIGNALVIDVSNYEAISSQALAGIDLTTVELVLIALPLKIEGADGVLFVRC</sequence>
<protein>
    <submittedName>
        <fullName evidence="1">Cyclase family protein</fullName>
    </submittedName>
</protein>
<dbReference type="RefSeq" id="WP_273845662.1">
    <property type="nucleotide sequence ID" value="NZ_JAQQWT010000014.1"/>
</dbReference>
<dbReference type="SUPFAM" id="SSF102198">
    <property type="entry name" value="Putative cyclase"/>
    <property type="match status" value="1"/>
</dbReference>
<gene>
    <name evidence="1" type="ORF">ACFFH4_11690</name>
</gene>